<accession>A0ABR3JHK4</accession>
<dbReference type="Proteomes" id="UP001556367">
    <property type="component" value="Unassembled WGS sequence"/>
</dbReference>
<comment type="caution">
    <text evidence="1">The sequence shown here is derived from an EMBL/GenBank/DDBJ whole genome shotgun (WGS) entry which is preliminary data.</text>
</comment>
<gene>
    <name evidence="1" type="ORF">HGRIS_003804</name>
</gene>
<proteinExistence type="predicted"/>
<name>A0ABR3JHK4_9AGAR</name>
<sequence>MRTIPADAWDSDGVVALFTKETNFCFQFPFTARYKGFYHGYLKEYTRFKVHGMNQSFVVVPASYYGLDLEHDIVSPPLSPYPVAALPAYIRGLLPLAVRLDEFYLSAVCQLEYGADIDPEWCENISNATMRIIYYRSVHARERGCGWALTQNISGTSPRTSTTRKNAKLLSPFRDVMVF</sequence>
<evidence type="ECO:0000313" key="2">
    <source>
        <dbReference type="Proteomes" id="UP001556367"/>
    </source>
</evidence>
<reference evidence="2" key="1">
    <citation type="submission" date="2024-06" db="EMBL/GenBank/DDBJ databases">
        <title>Multi-omics analyses provide insights into the biosynthesis of the anticancer antibiotic pleurotin in Hohenbuehelia grisea.</title>
        <authorList>
            <person name="Weaver J.A."/>
            <person name="Alberti F."/>
        </authorList>
    </citation>
    <scope>NUCLEOTIDE SEQUENCE [LARGE SCALE GENOMIC DNA]</scope>
    <source>
        <strain evidence="2">T-177</strain>
    </source>
</reference>
<organism evidence="1 2">
    <name type="scientific">Hohenbuehelia grisea</name>
    <dbReference type="NCBI Taxonomy" id="104357"/>
    <lineage>
        <taxon>Eukaryota</taxon>
        <taxon>Fungi</taxon>
        <taxon>Dikarya</taxon>
        <taxon>Basidiomycota</taxon>
        <taxon>Agaricomycotina</taxon>
        <taxon>Agaricomycetes</taxon>
        <taxon>Agaricomycetidae</taxon>
        <taxon>Agaricales</taxon>
        <taxon>Pleurotineae</taxon>
        <taxon>Pleurotaceae</taxon>
        <taxon>Hohenbuehelia</taxon>
    </lineage>
</organism>
<evidence type="ECO:0000313" key="1">
    <source>
        <dbReference type="EMBL" id="KAL0954872.1"/>
    </source>
</evidence>
<protein>
    <submittedName>
        <fullName evidence="1">Uncharacterized protein</fullName>
    </submittedName>
</protein>
<keyword evidence="2" id="KW-1185">Reference proteome</keyword>
<dbReference type="EMBL" id="JASNQZ010000007">
    <property type="protein sequence ID" value="KAL0954872.1"/>
    <property type="molecule type" value="Genomic_DNA"/>
</dbReference>